<sequence length="608" mass="69278">MQKRRLCPSVDMASDVPGSCRARKRIPTDQWDAKRPIITKLYQEEKRPLKEVMDILEKEHGFTATVKMFKSRIWKWGLDKKLKSDEVLAILHLKRERDQYHKRTVYTIRDHPVDLDNINRYVKRNPSLMARFRAGQTPNRHTISEVRCHTPPPSPSPSLAAPPELGHTEEILILFKDYIDGSLSSGSWNLEYDFSCSSRSAGDRSDELLERVMTSFALVNRCMMRGDKINIGAILSPAFESLKEIVAAESPIFAVRTVCLLWYLDRHHKNDLLRLVTDYLGNLVPIVLGHGHAMTRIWRILGTSRFADYYELSLCLYSMLVPLLEHRVGAANYLMSILYGDHIDCLFHRKRSAESMAVVTRYRTKVEATGKKHPWVVELAITQTAIVCADKEAGGQISEAMACLRTLKNYNMSEDQEAVVNIQLGNYSFQMDDVPAAIRSYREATRLAMSVDGDERLLLTCLANLESALFKGCRTFEATRVQQYRLQRIADFANETSHFASQTRQPHGLEPTAPPYGGQLEFVYNHDEVPSWIWLDEPDFLNPPKQIAPSNEMHQLPWFELPSTPCGWTGSGTDSLTEASRSQYHSVSPLVAAWEDSPQELGEYDNVI</sequence>
<name>A0A084AS91_STACB</name>
<dbReference type="EMBL" id="KL648587">
    <property type="protein sequence ID" value="KEY68170.1"/>
    <property type="molecule type" value="Genomic_DNA"/>
</dbReference>
<organism evidence="2 3">
    <name type="scientific">Stachybotrys chartarum (strain CBS 109288 / IBT 7711)</name>
    <name type="common">Toxic black mold</name>
    <name type="synonym">Stilbospora chartarum</name>
    <dbReference type="NCBI Taxonomy" id="1280523"/>
    <lineage>
        <taxon>Eukaryota</taxon>
        <taxon>Fungi</taxon>
        <taxon>Dikarya</taxon>
        <taxon>Ascomycota</taxon>
        <taxon>Pezizomycotina</taxon>
        <taxon>Sordariomycetes</taxon>
        <taxon>Hypocreomycetidae</taxon>
        <taxon>Hypocreales</taxon>
        <taxon>Stachybotryaceae</taxon>
        <taxon>Stachybotrys</taxon>
    </lineage>
</organism>
<protein>
    <recommendedName>
        <fullName evidence="1">Clr5 domain-containing protein</fullName>
    </recommendedName>
</protein>
<dbReference type="AlphaFoldDB" id="A0A084AS91"/>
<dbReference type="InterPro" id="IPR025676">
    <property type="entry name" value="Clr5_dom"/>
</dbReference>
<proteinExistence type="predicted"/>
<dbReference type="PANTHER" id="PTHR38788:SF3">
    <property type="entry name" value="CLR5 DOMAIN-CONTAINING PROTEIN"/>
    <property type="match status" value="1"/>
</dbReference>
<evidence type="ECO:0000313" key="2">
    <source>
        <dbReference type="EMBL" id="KEY68170.1"/>
    </source>
</evidence>
<dbReference type="Proteomes" id="UP000028045">
    <property type="component" value="Unassembled WGS sequence"/>
</dbReference>
<reference evidence="2 3" key="1">
    <citation type="journal article" date="2014" name="BMC Genomics">
        <title>Comparative genome sequencing reveals chemotype-specific gene clusters in the toxigenic black mold Stachybotrys.</title>
        <authorList>
            <person name="Semeiks J."/>
            <person name="Borek D."/>
            <person name="Otwinowski Z."/>
            <person name="Grishin N.V."/>
        </authorList>
    </citation>
    <scope>NUCLEOTIDE SEQUENCE [LARGE SCALE GENOMIC DNA]</scope>
    <source>
        <strain evidence="3">CBS 109288 / IBT 7711</strain>
    </source>
</reference>
<evidence type="ECO:0000259" key="1">
    <source>
        <dbReference type="Pfam" id="PF14420"/>
    </source>
</evidence>
<dbReference type="HOGENOM" id="CLU_021858_0_0_1"/>
<accession>A0A084AS91</accession>
<evidence type="ECO:0000313" key="3">
    <source>
        <dbReference type="Proteomes" id="UP000028045"/>
    </source>
</evidence>
<dbReference type="PANTHER" id="PTHR38788">
    <property type="entry name" value="CLR5 DOMAIN-CONTAINING PROTEIN"/>
    <property type="match status" value="1"/>
</dbReference>
<gene>
    <name evidence="2" type="ORF">S7711_07260</name>
</gene>
<dbReference type="OrthoDB" id="5986190at2759"/>
<keyword evidence="3" id="KW-1185">Reference proteome</keyword>
<dbReference type="Pfam" id="PF14420">
    <property type="entry name" value="Clr5"/>
    <property type="match status" value="1"/>
</dbReference>
<feature type="domain" description="Clr5" evidence="1">
    <location>
        <begin position="28"/>
        <end position="80"/>
    </location>
</feature>